<keyword evidence="4" id="KW-1185">Reference proteome</keyword>
<proteinExistence type="predicted"/>
<feature type="transmembrane region" description="Helical" evidence="1">
    <location>
        <begin position="91"/>
        <end position="118"/>
    </location>
</feature>
<dbReference type="InterPro" id="IPR009936">
    <property type="entry name" value="DUF1468"/>
</dbReference>
<dbReference type="Proteomes" id="UP001073227">
    <property type="component" value="Unassembled WGS sequence"/>
</dbReference>
<dbReference type="EMBL" id="JAOVZR010000001">
    <property type="protein sequence ID" value="MCY0148172.1"/>
    <property type="molecule type" value="Genomic_DNA"/>
</dbReference>
<accession>A0ABT3Z8U7</accession>
<name>A0ABT3Z8U7_9HYPH</name>
<feature type="transmembrane region" description="Helical" evidence="1">
    <location>
        <begin position="130"/>
        <end position="150"/>
    </location>
</feature>
<dbReference type="RefSeq" id="WP_267653747.1">
    <property type="nucleotide sequence ID" value="NZ_JAOVZR010000001.1"/>
</dbReference>
<evidence type="ECO:0000256" key="1">
    <source>
        <dbReference type="SAM" id="Phobius"/>
    </source>
</evidence>
<keyword evidence="1" id="KW-0812">Transmembrane</keyword>
<comment type="caution">
    <text evidence="3">The sequence shown here is derived from an EMBL/GenBank/DDBJ whole genome shotgun (WGS) entry which is preliminary data.</text>
</comment>
<gene>
    <name evidence="3" type="ORF">OEG84_10715</name>
</gene>
<keyword evidence="1" id="KW-1133">Transmembrane helix</keyword>
<evidence type="ECO:0000313" key="3">
    <source>
        <dbReference type="EMBL" id="MCY0148172.1"/>
    </source>
</evidence>
<keyword evidence="1" id="KW-0472">Membrane</keyword>
<feature type="transmembrane region" description="Helical" evidence="1">
    <location>
        <begin position="42"/>
        <end position="60"/>
    </location>
</feature>
<feature type="transmembrane region" description="Helical" evidence="1">
    <location>
        <begin position="16"/>
        <end position="36"/>
    </location>
</feature>
<evidence type="ECO:0000313" key="4">
    <source>
        <dbReference type="Proteomes" id="UP001073227"/>
    </source>
</evidence>
<dbReference type="Pfam" id="PF07331">
    <property type="entry name" value="TctB"/>
    <property type="match status" value="1"/>
</dbReference>
<organism evidence="3 4">
    <name type="scientific">Hoeflea algicola</name>
    <dbReference type="NCBI Taxonomy" id="2983763"/>
    <lineage>
        <taxon>Bacteria</taxon>
        <taxon>Pseudomonadati</taxon>
        <taxon>Pseudomonadota</taxon>
        <taxon>Alphaproteobacteria</taxon>
        <taxon>Hyphomicrobiales</taxon>
        <taxon>Rhizobiaceae</taxon>
        <taxon>Hoeflea</taxon>
    </lineage>
</organism>
<reference evidence="3" key="1">
    <citation type="submission" date="2022-10" db="EMBL/GenBank/DDBJ databases">
        <title>Hoeflea sp. G2-23, isolated from marine algae.</title>
        <authorList>
            <person name="Kristyanto S."/>
            <person name="Kim J.M."/>
            <person name="Jeon C.O."/>
        </authorList>
    </citation>
    <scope>NUCLEOTIDE SEQUENCE</scope>
    <source>
        <strain evidence="3">G2-23</strain>
    </source>
</reference>
<protein>
    <submittedName>
        <fullName evidence="3">Tripartite tricarboxylate transporter TctB family protein</fullName>
    </submittedName>
</protein>
<evidence type="ECO:0000259" key="2">
    <source>
        <dbReference type="Pfam" id="PF07331"/>
    </source>
</evidence>
<sequence length="169" mass="18693">MASPEAKVGAASATELIIPVTGSLYAVYYIVSVWNFPFQAQLSGVVLAGLFLFFALLFFLRTFGQIVTNRFDWRVAELLGPPQEHRARAGFLVLVFGYLYLVPWGGFTLTTFVFLLVGSYLAGLRPWSKALVYAAVGAIGGWVFFILILGTRFPQGPFEQLVTVVQSWI</sequence>
<feature type="domain" description="DUF1468" evidence="2">
    <location>
        <begin position="35"/>
        <end position="154"/>
    </location>
</feature>